<dbReference type="InterPro" id="IPR053237">
    <property type="entry name" value="Natterin_C"/>
</dbReference>
<gene>
    <name evidence="1" type="ORF">EPI10_007518</name>
</gene>
<organism evidence="1 2">
    <name type="scientific">Gossypium australe</name>
    <dbReference type="NCBI Taxonomy" id="47621"/>
    <lineage>
        <taxon>Eukaryota</taxon>
        <taxon>Viridiplantae</taxon>
        <taxon>Streptophyta</taxon>
        <taxon>Embryophyta</taxon>
        <taxon>Tracheophyta</taxon>
        <taxon>Spermatophyta</taxon>
        <taxon>Magnoliopsida</taxon>
        <taxon>eudicotyledons</taxon>
        <taxon>Gunneridae</taxon>
        <taxon>Pentapetalae</taxon>
        <taxon>rosids</taxon>
        <taxon>malvids</taxon>
        <taxon>Malvales</taxon>
        <taxon>Malvaceae</taxon>
        <taxon>Malvoideae</taxon>
        <taxon>Gossypium</taxon>
    </lineage>
</organism>
<sequence length="85" mass="9728">MERFTSNPFVLERYDDPSDNDGTTFRSVKVDDKTIGLINLGNNNFWTTLIGQNDVEWLSPAVLTITKEAKLTVEEPVLTRDFYDV</sequence>
<dbReference type="OrthoDB" id="1925699at2759"/>
<proteinExistence type="predicted"/>
<dbReference type="InterPro" id="IPR036242">
    <property type="entry name" value="Agglutinin_dom_sf"/>
</dbReference>
<evidence type="ECO:0000313" key="2">
    <source>
        <dbReference type="Proteomes" id="UP000325315"/>
    </source>
</evidence>
<dbReference type="Proteomes" id="UP000325315">
    <property type="component" value="Unassembled WGS sequence"/>
</dbReference>
<dbReference type="AlphaFoldDB" id="A0A5B6WVQ6"/>
<reference evidence="2" key="1">
    <citation type="journal article" date="2019" name="Plant Biotechnol. J.">
        <title>Genome sequencing of the Australian wild diploid species Gossypium australe highlights disease resistance and delayed gland morphogenesis.</title>
        <authorList>
            <person name="Cai Y."/>
            <person name="Cai X."/>
            <person name="Wang Q."/>
            <person name="Wang P."/>
            <person name="Zhang Y."/>
            <person name="Cai C."/>
            <person name="Xu Y."/>
            <person name="Wang K."/>
            <person name="Zhou Z."/>
            <person name="Wang C."/>
            <person name="Geng S."/>
            <person name="Li B."/>
            <person name="Dong Q."/>
            <person name="Hou Y."/>
            <person name="Wang H."/>
            <person name="Ai P."/>
            <person name="Liu Z."/>
            <person name="Yi F."/>
            <person name="Sun M."/>
            <person name="An G."/>
            <person name="Cheng J."/>
            <person name="Zhang Y."/>
            <person name="Shi Q."/>
            <person name="Xie Y."/>
            <person name="Shi X."/>
            <person name="Chang Y."/>
            <person name="Huang F."/>
            <person name="Chen Y."/>
            <person name="Hong S."/>
            <person name="Mi L."/>
            <person name="Sun Q."/>
            <person name="Zhang L."/>
            <person name="Zhou B."/>
            <person name="Peng R."/>
            <person name="Zhang X."/>
            <person name="Liu F."/>
        </authorList>
    </citation>
    <scope>NUCLEOTIDE SEQUENCE [LARGE SCALE GENOMIC DNA]</scope>
    <source>
        <strain evidence="2">cv. PA1801</strain>
    </source>
</reference>
<dbReference type="PANTHER" id="PTHR39244">
    <property type="entry name" value="NATTERIN-4"/>
    <property type="match status" value="1"/>
</dbReference>
<comment type="caution">
    <text evidence="1">The sequence shown here is derived from an EMBL/GenBank/DDBJ whole genome shotgun (WGS) entry which is preliminary data.</text>
</comment>
<dbReference type="EMBL" id="SMMG02000002">
    <property type="protein sequence ID" value="KAA3485553.1"/>
    <property type="molecule type" value="Genomic_DNA"/>
</dbReference>
<accession>A0A5B6WVQ6</accession>
<name>A0A5B6WVQ6_9ROSI</name>
<dbReference type="Gene3D" id="2.80.10.50">
    <property type="match status" value="1"/>
</dbReference>
<dbReference type="SUPFAM" id="SSF50382">
    <property type="entry name" value="Agglutinin"/>
    <property type="match status" value="1"/>
</dbReference>
<keyword evidence="2" id="KW-1185">Reference proteome</keyword>
<evidence type="ECO:0000313" key="1">
    <source>
        <dbReference type="EMBL" id="KAA3485553.1"/>
    </source>
</evidence>
<protein>
    <submittedName>
        <fullName evidence="1">Flavin-dependent oxidoreductase FOX5-like</fullName>
    </submittedName>
</protein>
<dbReference type="PANTHER" id="PTHR39244:SF5">
    <property type="entry name" value="NATTERIN-3-LIKE"/>
    <property type="match status" value="1"/>
</dbReference>